<feature type="transmembrane region" description="Helical" evidence="18">
    <location>
        <begin position="214"/>
        <end position="232"/>
    </location>
</feature>
<evidence type="ECO:0000256" key="12">
    <source>
        <dbReference type="ARBA" id="ARBA00023136"/>
    </source>
</evidence>
<dbReference type="InterPro" id="IPR018083">
    <property type="entry name" value="Sterol_reductase_CS"/>
</dbReference>
<dbReference type="EMBL" id="SWKU01000017">
    <property type="protein sequence ID" value="KAF2999412.1"/>
    <property type="molecule type" value="Genomic_DNA"/>
</dbReference>
<keyword evidence="12 18" id="KW-0472">Membrane</keyword>
<dbReference type="SUPFAM" id="SSF160240">
    <property type="entry name" value="Cation efflux protein cytoplasmic domain-like"/>
    <property type="match status" value="1"/>
</dbReference>
<dbReference type="GO" id="GO:0005789">
    <property type="term" value="C:endoplasmic reticulum membrane"/>
    <property type="evidence" value="ECO:0007669"/>
    <property type="project" value="UniProtKB-SubCell"/>
</dbReference>
<dbReference type="InterPro" id="IPR027469">
    <property type="entry name" value="Cation_efflux_TMD_sf"/>
</dbReference>
<dbReference type="GO" id="GO:0030003">
    <property type="term" value="P:intracellular monoatomic cation homeostasis"/>
    <property type="evidence" value="ECO:0007669"/>
    <property type="project" value="UniProtKB-ARBA"/>
</dbReference>
<proteinExistence type="inferred from homology"/>
<evidence type="ECO:0000256" key="10">
    <source>
        <dbReference type="ARBA" id="ARBA00023011"/>
    </source>
</evidence>
<dbReference type="Pfam" id="PF01545">
    <property type="entry name" value="Cation_efflux"/>
    <property type="match status" value="1"/>
</dbReference>
<evidence type="ECO:0000256" key="7">
    <source>
        <dbReference type="ARBA" id="ARBA00022955"/>
    </source>
</evidence>
<gene>
    <name evidence="21" type="primary">ERG4_2</name>
    <name evidence="21" type="ORF">E8E13_007148</name>
</gene>
<evidence type="ECO:0000313" key="21">
    <source>
        <dbReference type="EMBL" id="KAF2999412.1"/>
    </source>
</evidence>
<comment type="caution">
    <text evidence="21">The sequence shown here is derived from an EMBL/GenBank/DDBJ whole genome shotgun (WGS) entry which is preliminary data.</text>
</comment>
<keyword evidence="3 18" id="KW-0444">Lipid biosynthesis</keyword>
<evidence type="ECO:0000256" key="17">
    <source>
        <dbReference type="ARBA" id="ARBA00048918"/>
    </source>
</evidence>
<evidence type="ECO:0000256" key="5">
    <source>
        <dbReference type="ARBA" id="ARBA00022824"/>
    </source>
</evidence>
<dbReference type="GO" id="GO:0006696">
    <property type="term" value="P:ergosterol biosynthetic process"/>
    <property type="evidence" value="ECO:0007669"/>
    <property type="project" value="TreeGrafter"/>
</dbReference>
<dbReference type="PANTHER" id="PTHR21257">
    <property type="entry name" value="DELTA(14)-STEROL REDUCTASE"/>
    <property type="match status" value="1"/>
</dbReference>
<feature type="transmembrane region" description="Helical" evidence="18">
    <location>
        <begin position="87"/>
        <end position="107"/>
    </location>
</feature>
<evidence type="ECO:0000256" key="8">
    <source>
        <dbReference type="ARBA" id="ARBA00022989"/>
    </source>
</evidence>
<feature type="transmembrane region" description="Helical" evidence="18">
    <location>
        <begin position="315"/>
        <end position="332"/>
    </location>
</feature>
<feature type="transmembrane region" description="Helical" evidence="18">
    <location>
        <begin position="156"/>
        <end position="176"/>
    </location>
</feature>
<evidence type="ECO:0000259" key="20">
    <source>
        <dbReference type="Pfam" id="PF01545"/>
    </source>
</evidence>
<dbReference type="GO" id="GO:0098771">
    <property type="term" value="P:inorganic ion homeostasis"/>
    <property type="evidence" value="ECO:0007669"/>
    <property type="project" value="UniProtKB-ARBA"/>
</dbReference>
<comment type="caution">
    <text evidence="18">Lacks conserved residue(s) required for the propagation of feature annotation.</text>
</comment>
<sequence length="933" mass="106347">MLQTSRKDGHNPKYTDGESDEFEFGGSFGAAALMVGFPILMWYMWIGATYYDGSFPVPDDKQSWGEFVHLMVQFVYEGAYPTAKAWAVYWIFFVLEALMYCYMPGVMSQGRPLRHEGGKKLPYYCSAYTSWYATLILAAVLHVTGIFPLYTLIDEFGSIMTVAILSGFLNSIIVYVQAIVRGRTHRLTGYPIYDFFMGAELNPRIGILDFKMFYEVRIPWFILFLITASVAARQFETYGYVSAEVIFLMGAHFVYANACAKGAPANLVLMFRRDMYFEKLGFILTFWNMAGVPFTYCHCALYLANHDPSEYSWSWPALSVFAVVYLFMYWMWDSSNGQKNSFRQQERGQLIKRKTFPHMPWTVIEKPRVIETKAGDRIMVDGWFAIIRKPNYVPDMFFSMSWGLITGFKSPFPWFYFIFFMVMIIHRAQRDIARCRRKYGDAWKQYEKEVPYLFIPVRSKTIRRPNDKMVGGRRQALATSGSFYGKDAPQRSNGYDRADVEAAYGSIKPLKPRQRFRDAIHYTIQDRRTADLKQKLIDGVDHDALQKYRKSEESLKSIKNKKVRAFYEEQNNRLDDWFEVDMIVTSLADDILDSMHPRDTDGDGVAEERGPLGNSGEALEPFLPDDERERRAKAAKHVRWAININVGVNILLLAAKGVAAIWSSSLSLIASLVDSALDLLCTAIIWLTNRLVGWRLDKLKKKFPVGRRRLEPLGILVFSIIMVISFLQILQESVKKLLPGGEHDVATLPPAAIFAMVATIVVKGTIWIGCSRVKTTQVQALAQDCKTDVYFNTLSLLFPLIGHQTGVWWLDPVGASVLSLFIIYDWAGTCLENVTRLTGEAANDRTNRKLMFMAYRFESLVEGFKSVKAYHAGDGVCVEIDILMSETTPLRIAHDVAETLQYCLEGLSEVDRAFVTVDYMSQGPTGHGQNEGE</sequence>
<keyword evidence="11 18" id="KW-0443">Lipid metabolism</keyword>
<dbReference type="InterPro" id="IPR036837">
    <property type="entry name" value="Cation_efflux_CTD_sf"/>
</dbReference>
<name>A0A9P4TB47_CURKU</name>
<comment type="catalytic activity">
    <reaction evidence="17">
        <text>ergosterol + NADP(+) = ergosta-5,7,22,24(28)-tetraen-3beta-ol + NADPH + H(+)</text>
        <dbReference type="Rhea" id="RHEA:18501"/>
        <dbReference type="ChEBI" id="CHEBI:15378"/>
        <dbReference type="ChEBI" id="CHEBI:16933"/>
        <dbReference type="ChEBI" id="CHEBI:18249"/>
        <dbReference type="ChEBI" id="CHEBI:57783"/>
        <dbReference type="ChEBI" id="CHEBI:58349"/>
        <dbReference type="EC" id="1.3.1.71"/>
    </reaction>
    <physiologicalReaction direction="right-to-left" evidence="17">
        <dbReference type="Rhea" id="RHEA:18503"/>
    </physiologicalReaction>
</comment>
<comment type="similarity">
    <text evidence="2 18">Belongs to the ERG4/ERG24 family.</text>
</comment>
<feature type="transmembrane region" description="Helical" evidence="18">
    <location>
        <begin position="640"/>
        <end position="662"/>
    </location>
</feature>
<dbReference type="GO" id="GO:0008324">
    <property type="term" value="F:monoatomic cation transmembrane transporter activity"/>
    <property type="evidence" value="ECO:0007669"/>
    <property type="project" value="InterPro"/>
</dbReference>
<dbReference type="Gene3D" id="3.30.70.1350">
    <property type="entry name" value="Cation efflux protein, cytoplasmic domain"/>
    <property type="match status" value="1"/>
</dbReference>
<dbReference type="Pfam" id="PF01222">
    <property type="entry name" value="ERG4_ERG24"/>
    <property type="match status" value="1"/>
</dbReference>
<dbReference type="PANTHER" id="PTHR21257:SF31">
    <property type="entry name" value="DELTA(24(24(1)))-STEROL REDUCTASE ERG4"/>
    <property type="match status" value="1"/>
</dbReference>
<feature type="region of interest" description="Disordered" evidence="19">
    <location>
        <begin position="595"/>
        <end position="623"/>
    </location>
</feature>
<dbReference type="InterPro" id="IPR058533">
    <property type="entry name" value="Cation_efflux_TM"/>
</dbReference>
<feature type="domain" description="Cation efflux protein transmembrane" evidence="20">
    <location>
        <begin position="646"/>
        <end position="837"/>
    </location>
</feature>
<keyword evidence="13 18" id="KW-1207">Sterol metabolism</keyword>
<dbReference type="PROSITE" id="PS01017">
    <property type="entry name" value="STEROL_REDUCT_1"/>
    <property type="match status" value="1"/>
</dbReference>
<dbReference type="Proteomes" id="UP000801428">
    <property type="component" value="Unassembled WGS sequence"/>
</dbReference>
<feature type="transmembrane region" description="Helical" evidence="18">
    <location>
        <begin position="713"/>
        <end position="731"/>
    </location>
</feature>
<keyword evidence="6" id="KW-0521">NADP</keyword>
<evidence type="ECO:0000256" key="1">
    <source>
        <dbReference type="ARBA" id="ARBA00004477"/>
    </source>
</evidence>
<feature type="transmembrane region" description="Helical" evidence="18">
    <location>
        <begin position="280"/>
        <end position="303"/>
    </location>
</feature>
<dbReference type="GO" id="GO:0000246">
    <property type="term" value="F:Delta24(24-1) sterol reductase activity"/>
    <property type="evidence" value="ECO:0007669"/>
    <property type="project" value="UniProtKB-EC"/>
</dbReference>
<dbReference type="OrthoDB" id="78296at2759"/>
<evidence type="ECO:0000256" key="4">
    <source>
        <dbReference type="ARBA" id="ARBA00022692"/>
    </source>
</evidence>
<evidence type="ECO:0000256" key="13">
    <source>
        <dbReference type="ARBA" id="ARBA00023166"/>
    </source>
</evidence>
<feature type="transmembrane region" description="Helical" evidence="18">
    <location>
        <begin position="414"/>
        <end position="429"/>
    </location>
</feature>
<dbReference type="PROSITE" id="PS01018">
    <property type="entry name" value="STEROL_REDUCT_2"/>
    <property type="match status" value="1"/>
</dbReference>
<accession>A0A9P4TB47</accession>
<dbReference type="InterPro" id="IPR002524">
    <property type="entry name" value="Cation_efflux"/>
</dbReference>
<dbReference type="NCBIfam" id="TIGR01297">
    <property type="entry name" value="CDF"/>
    <property type="match status" value="1"/>
</dbReference>
<keyword evidence="22" id="KW-1185">Reference proteome</keyword>
<feature type="compositionally biased region" description="Basic and acidic residues" evidence="19">
    <location>
        <begin position="595"/>
        <end position="610"/>
    </location>
</feature>
<dbReference type="InterPro" id="IPR001171">
    <property type="entry name" value="ERG24_DHCR-like"/>
</dbReference>
<keyword evidence="14 18" id="KW-0753">Steroid metabolism</keyword>
<keyword evidence="7 18" id="KW-0752">Steroid biosynthesis</keyword>
<evidence type="ECO:0000256" key="19">
    <source>
        <dbReference type="SAM" id="MobiDB-lite"/>
    </source>
</evidence>
<keyword evidence="5" id="KW-0256">Endoplasmic reticulum</keyword>
<evidence type="ECO:0000256" key="9">
    <source>
        <dbReference type="ARBA" id="ARBA00023002"/>
    </source>
</evidence>
<evidence type="ECO:0000256" key="2">
    <source>
        <dbReference type="ARBA" id="ARBA00005402"/>
    </source>
</evidence>
<evidence type="ECO:0000256" key="16">
    <source>
        <dbReference type="ARBA" id="ARBA00038892"/>
    </source>
</evidence>
<dbReference type="Gene3D" id="1.20.120.1630">
    <property type="match status" value="1"/>
</dbReference>
<protein>
    <recommendedName>
        <fullName evidence="16 18">Delta(24(24(1)))-sterol reductase</fullName>
        <ecNumber evidence="16 18">1.3.1.71</ecNumber>
    </recommendedName>
    <alternativeName>
        <fullName evidence="18">C-24(28) sterol reductase</fullName>
    </alternativeName>
    <alternativeName>
        <fullName evidence="18">Sterol Delta(24(28))-reductase</fullName>
    </alternativeName>
</protein>
<evidence type="ECO:0000256" key="3">
    <source>
        <dbReference type="ARBA" id="ARBA00022516"/>
    </source>
</evidence>
<evidence type="ECO:0000256" key="6">
    <source>
        <dbReference type="ARBA" id="ARBA00022857"/>
    </source>
</evidence>
<dbReference type="SUPFAM" id="SSF161111">
    <property type="entry name" value="Cation efflux protein transmembrane domain-like"/>
    <property type="match status" value="1"/>
</dbReference>
<dbReference type="Gene3D" id="1.20.1510.10">
    <property type="entry name" value="Cation efflux protein transmembrane domain"/>
    <property type="match status" value="1"/>
</dbReference>
<keyword evidence="4 18" id="KW-0812">Transmembrane</keyword>
<feature type="transmembrane region" description="Helical" evidence="18">
    <location>
        <begin position="668"/>
        <end position="692"/>
    </location>
</feature>
<evidence type="ECO:0000256" key="11">
    <source>
        <dbReference type="ARBA" id="ARBA00023098"/>
    </source>
</evidence>
<dbReference type="FunFam" id="1.20.1510.10:FF:000005">
    <property type="entry name" value="Putative Cation diffusion facilitator 1"/>
    <property type="match status" value="1"/>
</dbReference>
<organism evidence="21 22">
    <name type="scientific">Curvularia kusanoi</name>
    <name type="common">Cochliobolus kusanoi</name>
    <dbReference type="NCBI Taxonomy" id="90978"/>
    <lineage>
        <taxon>Eukaryota</taxon>
        <taxon>Fungi</taxon>
        <taxon>Dikarya</taxon>
        <taxon>Ascomycota</taxon>
        <taxon>Pezizomycotina</taxon>
        <taxon>Dothideomycetes</taxon>
        <taxon>Pleosporomycetidae</taxon>
        <taxon>Pleosporales</taxon>
        <taxon>Pleosporineae</taxon>
        <taxon>Pleosporaceae</taxon>
        <taxon>Curvularia</taxon>
    </lineage>
</organism>
<evidence type="ECO:0000313" key="22">
    <source>
        <dbReference type="Proteomes" id="UP000801428"/>
    </source>
</evidence>
<dbReference type="EC" id="1.3.1.71" evidence="16 18"/>
<keyword evidence="10 18" id="KW-0756">Sterol biosynthesis</keyword>
<evidence type="ECO:0000256" key="18">
    <source>
        <dbReference type="RuleBase" id="RU369120"/>
    </source>
</evidence>
<comment type="subcellular location">
    <subcellularLocation>
        <location evidence="1">Endoplasmic reticulum membrane</location>
        <topology evidence="1">Multi-pass membrane protein</topology>
    </subcellularLocation>
</comment>
<dbReference type="FunFam" id="1.20.120.1630:FF:000003">
    <property type="entry name" value="C-24(28) sterol reductase"/>
    <property type="match status" value="1"/>
</dbReference>
<keyword evidence="8 18" id="KW-1133">Transmembrane helix</keyword>
<keyword evidence="9 18" id="KW-0560">Oxidoreductase</keyword>
<reference evidence="21" key="1">
    <citation type="submission" date="2019-04" db="EMBL/GenBank/DDBJ databases">
        <title>Sequencing of skin fungus with MAO and IRED activity.</title>
        <authorList>
            <person name="Marsaioli A.J."/>
            <person name="Bonatto J.M.C."/>
            <person name="Reis Junior O."/>
        </authorList>
    </citation>
    <scope>NUCLEOTIDE SEQUENCE</scope>
    <source>
        <strain evidence="21">30M1</strain>
    </source>
</reference>
<comment type="pathway">
    <text evidence="15 18">Steroid metabolism; ergosterol biosynthesis.</text>
</comment>
<dbReference type="AlphaFoldDB" id="A0A9P4TB47"/>
<feature type="transmembrane region" description="Helical" evidence="18">
    <location>
        <begin position="751"/>
        <end position="770"/>
    </location>
</feature>
<feature type="transmembrane region" description="Helical" evidence="18">
    <location>
        <begin position="21"/>
        <end position="45"/>
    </location>
</feature>
<evidence type="ECO:0000256" key="14">
    <source>
        <dbReference type="ARBA" id="ARBA00023221"/>
    </source>
</evidence>
<evidence type="ECO:0000256" key="15">
    <source>
        <dbReference type="ARBA" id="ARBA00029435"/>
    </source>
</evidence>
<feature type="transmembrane region" description="Helical" evidence="18">
    <location>
        <begin position="128"/>
        <end position="150"/>
    </location>
</feature>